<sequence length="90" mass="10718">MLNLQDQNQFLQKMTDFQKTAMESSLKTMEIGQTRMENMMQVFLKHSEWTVEKWQGAMSDWTKIYQQGYESFAKAAENNFSKVEKFMNKS</sequence>
<dbReference type="AlphaFoldDB" id="A0A975B8S2"/>
<accession>A0A975B8S2</accession>
<reference evidence="1" key="1">
    <citation type="journal article" date="2021" name="Microb. Physiol.">
        <title>Proteogenomic Insights into the Physiology of Marine, Sulfate-Reducing, Filamentous Desulfonema limicola and Desulfonema magnum.</title>
        <authorList>
            <person name="Schnaars V."/>
            <person name="Wohlbrand L."/>
            <person name="Scheve S."/>
            <person name="Hinrichs C."/>
            <person name="Reinhardt R."/>
            <person name="Rabus R."/>
        </authorList>
    </citation>
    <scope>NUCLEOTIDE SEQUENCE</scope>
    <source>
        <strain evidence="1">5ac10</strain>
    </source>
</reference>
<evidence type="ECO:0000313" key="1">
    <source>
        <dbReference type="EMBL" id="QTA80958.1"/>
    </source>
</evidence>
<protein>
    <recommendedName>
        <fullName evidence="3">Phasin family protein</fullName>
    </recommendedName>
</protein>
<dbReference type="EMBL" id="CP061799">
    <property type="protein sequence ID" value="QTA80958.1"/>
    <property type="molecule type" value="Genomic_DNA"/>
</dbReference>
<dbReference type="RefSeq" id="WP_207687047.1">
    <property type="nucleotide sequence ID" value="NZ_CP061799.1"/>
</dbReference>
<organism evidence="1 2">
    <name type="scientific">Desulfonema limicola</name>
    <dbReference type="NCBI Taxonomy" id="45656"/>
    <lineage>
        <taxon>Bacteria</taxon>
        <taxon>Pseudomonadati</taxon>
        <taxon>Thermodesulfobacteriota</taxon>
        <taxon>Desulfobacteria</taxon>
        <taxon>Desulfobacterales</taxon>
        <taxon>Desulfococcaceae</taxon>
        <taxon>Desulfonema</taxon>
    </lineage>
</organism>
<gene>
    <name evidence="1" type="ORF">dnl_32750</name>
</gene>
<dbReference type="Proteomes" id="UP000663720">
    <property type="component" value="Chromosome"/>
</dbReference>
<dbReference type="KEGG" id="dli:dnl_32750"/>
<name>A0A975B8S2_9BACT</name>
<evidence type="ECO:0008006" key="3">
    <source>
        <dbReference type="Google" id="ProtNLM"/>
    </source>
</evidence>
<keyword evidence="2" id="KW-1185">Reference proteome</keyword>
<evidence type="ECO:0000313" key="2">
    <source>
        <dbReference type="Proteomes" id="UP000663720"/>
    </source>
</evidence>
<proteinExistence type="predicted"/>